<evidence type="ECO:0000256" key="1">
    <source>
        <dbReference type="SAM" id="Phobius"/>
    </source>
</evidence>
<dbReference type="EMBL" id="CP133620">
    <property type="protein sequence ID" value="WMV48306.1"/>
    <property type="molecule type" value="Genomic_DNA"/>
</dbReference>
<dbReference type="AlphaFoldDB" id="A0AAF0UMR4"/>
<keyword evidence="1" id="KW-0472">Membrane</keyword>
<proteinExistence type="predicted"/>
<gene>
    <name evidence="2" type="ORF">MTR67_041691</name>
</gene>
<keyword evidence="3" id="KW-1185">Reference proteome</keyword>
<keyword evidence="1" id="KW-0812">Transmembrane</keyword>
<organism evidence="2 3">
    <name type="scientific">Solanum verrucosum</name>
    <dbReference type="NCBI Taxonomy" id="315347"/>
    <lineage>
        <taxon>Eukaryota</taxon>
        <taxon>Viridiplantae</taxon>
        <taxon>Streptophyta</taxon>
        <taxon>Embryophyta</taxon>
        <taxon>Tracheophyta</taxon>
        <taxon>Spermatophyta</taxon>
        <taxon>Magnoliopsida</taxon>
        <taxon>eudicotyledons</taxon>
        <taxon>Gunneridae</taxon>
        <taxon>Pentapetalae</taxon>
        <taxon>asterids</taxon>
        <taxon>lamiids</taxon>
        <taxon>Solanales</taxon>
        <taxon>Solanaceae</taxon>
        <taxon>Solanoideae</taxon>
        <taxon>Solaneae</taxon>
        <taxon>Solanum</taxon>
    </lineage>
</organism>
<dbReference type="Proteomes" id="UP001234989">
    <property type="component" value="Chromosome 9"/>
</dbReference>
<name>A0AAF0UMR4_SOLVR</name>
<reference evidence="2" key="1">
    <citation type="submission" date="2023-08" db="EMBL/GenBank/DDBJ databases">
        <title>A de novo genome assembly of Solanum verrucosum Schlechtendal, a Mexican diploid species geographically isolated from the other diploid A-genome species in potato relatives.</title>
        <authorList>
            <person name="Hosaka K."/>
        </authorList>
    </citation>
    <scope>NUCLEOTIDE SEQUENCE</scope>
    <source>
        <tissue evidence="2">Young leaves</tissue>
    </source>
</reference>
<evidence type="ECO:0000313" key="2">
    <source>
        <dbReference type="EMBL" id="WMV48306.1"/>
    </source>
</evidence>
<sequence length="66" mass="7879">MMILEITNFFRDKIGVSNFMRILLDLLFFIVILSGMENKKLLMYLMIQLHVLNKQKVIKLIHVIGW</sequence>
<accession>A0AAF0UMR4</accession>
<protein>
    <submittedName>
        <fullName evidence="2">Uncharacterized protein</fullName>
    </submittedName>
</protein>
<evidence type="ECO:0000313" key="3">
    <source>
        <dbReference type="Proteomes" id="UP001234989"/>
    </source>
</evidence>
<feature type="transmembrane region" description="Helical" evidence="1">
    <location>
        <begin position="19"/>
        <end position="36"/>
    </location>
</feature>
<keyword evidence="1" id="KW-1133">Transmembrane helix</keyword>